<evidence type="ECO:0000256" key="1">
    <source>
        <dbReference type="SAM" id="Phobius"/>
    </source>
</evidence>
<feature type="transmembrane region" description="Helical" evidence="1">
    <location>
        <begin position="105"/>
        <end position="127"/>
    </location>
</feature>
<gene>
    <name evidence="3" type="ORF">Gorai_013132</name>
</gene>
<feature type="chain" id="PRO_5029573412" evidence="2">
    <location>
        <begin position="23"/>
        <end position="188"/>
    </location>
</feature>
<dbReference type="EMBL" id="JABEZZ010000009">
    <property type="protein sequence ID" value="MBA0596306.1"/>
    <property type="molecule type" value="Genomic_DNA"/>
</dbReference>
<sequence>MSTERSSAVLVILVLILTSTYQATLSPPGGVLQADSKDPTNQDFHSFAPPKTLQIYGFKSRYMYIYHSRSSKFRIEEPNSSDKKSNHMNSKGGKSTLNYSRDFCLFYVPNTIAFIVTFILRLGLLAVVASGITWLLLPPLLLLYFCLLSSTFDISPENAPVFIAFAPLLSLPIMFRVIGHAKCLGKYT</sequence>
<proteinExistence type="predicted"/>
<feature type="transmembrane region" description="Helical" evidence="1">
    <location>
        <begin position="134"/>
        <end position="152"/>
    </location>
</feature>
<keyword evidence="1" id="KW-0812">Transmembrane</keyword>
<keyword evidence="1" id="KW-1133">Transmembrane helix</keyword>
<evidence type="ECO:0000256" key="2">
    <source>
        <dbReference type="SAM" id="SignalP"/>
    </source>
</evidence>
<feature type="transmembrane region" description="Helical" evidence="1">
    <location>
        <begin position="158"/>
        <end position="178"/>
    </location>
</feature>
<comment type="caution">
    <text evidence="3">The sequence shown here is derived from an EMBL/GenBank/DDBJ whole genome shotgun (WGS) entry which is preliminary data.</text>
</comment>
<name>A0A7J8Q4U7_GOSRA</name>
<organism evidence="3 4">
    <name type="scientific">Gossypium raimondii</name>
    <name type="common">Peruvian cotton</name>
    <name type="synonym">Gossypium klotzschianum subsp. raimondii</name>
    <dbReference type="NCBI Taxonomy" id="29730"/>
    <lineage>
        <taxon>Eukaryota</taxon>
        <taxon>Viridiplantae</taxon>
        <taxon>Streptophyta</taxon>
        <taxon>Embryophyta</taxon>
        <taxon>Tracheophyta</taxon>
        <taxon>Spermatophyta</taxon>
        <taxon>Magnoliopsida</taxon>
        <taxon>eudicotyledons</taxon>
        <taxon>Gunneridae</taxon>
        <taxon>Pentapetalae</taxon>
        <taxon>rosids</taxon>
        <taxon>malvids</taxon>
        <taxon>Malvales</taxon>
        <taxon>Malvaceae</taxon>
        <taxon>Malvoideae</taxon>
        <taxon>Gossypium</taxon>
    </lineage>
</organism>
<feature type="signal peptide" evidence="2">
    <location>
        <begin position="1"/>
        <end position="22"/>
    </location>
</feature>
<feature type="non-terminal residue" evidence="3">
    <location>
        <position position="188"/>
    </location>
</feature>
<keyword evidence="2" id="KW-0732">Signal</keyword>
<dbReference type="AlphaFoldDB" id="A0A7J8Q4U7"/>
<evidence type="ECO:0000313" key="4">
    <source>
        <dbReference type="Proteomes" id="UP000593578"/>
    </source>
</evidence>
<dbReference type="Proteomes" id="UP000593578">
    <property type="component" value="Unassembled WGS sequence"/>
</dbReference>
<reference evidence="3 4" key="1">
    <citation type="journal article" date="2019" name="Genome Biol. Evol.">
        <title>Insights into the evolution of the New World diploid cottons (Gossypium, subgenus Houzingenia) based on genome sequencing.</title>
        <authorList>
            <person name="Grover C.E."/>
            <person name="Arick M.A. 2nd"/>
            <person name="Thrash A."/>
            <person name="Conover J.L."/>
            <person name="Sanders W.S."/>
            <person name="Peterson D.G."/>
            <person name="Frelichowski J.E."/>
            <person name="Scheffler J.A."/>
            <person name="Scheffler B.E."/>
            <person name="Wendel J.F."/>
        </authorList>
    </citation>
    <scope>NUCLEOTIDE SEQUENCE [LARGE SCALE GENOMIC DNA]</scope>
    <source>
        <strain evidence="3">8</strain>
        <tissue evidence="3">Leaf</tissue>
    </source>
</reference>
<evidence type="ECO:0000313" key="3">
    <source>
        <dbReference type="EMBL" id="MBA0596306.1"/>
    </source>
</evidence>
<keyword evidence="1" id="KW-0472">Membrane</keyword>
<protein>
    <submittedName>
        <fullName evidence="3">Uncharacterized protein</fullName>
    </submittedName>
</protein>
<accession>A0A7J8Q4U7</accession>